<accession>A0A918P834</accession>
<name>A0A918P834_9SPHN</name>
<evidence type="ECO:0000313" key="5">
    <source>
        <dbReference type="Proteomes" id="UP000648075"/>
    </source>
</evidence>
<keyword evidence="1" id="KW-0560">Oxidoreductase</keyword>
<dbReference type="InterPro" id="IPR036250">
    <property type="entry name" value="AcylCo_DH-like_C"/>
</dbReference>
<evidence type="ECO:0000259" key="3">
    <source>
        <dbReference type="Pfam" id="PF08028"/>
    </source>
</evidence>
<dbReference type="InterPro" id="IPR009100">
    <property type="entry name" value="AcylCoA_DH/oxidase_NM_dom_sf"/>
</dbReference>
<dbReference type="InterPro" id="IPR013786">
    <property type="entry name" value="AcylCoA_DH/ox_N"/>
</dbReference>
<gene>
    <name evidence="4" type="ORF">GCM10011614_02870</name>
</gene>
<dbReference type="Pfam" id="PF02771">
    <property type="entry name" value="Acyl-CoA_dh_N"/>
    <property type="match status" value="1"/>
</dbReference>
<dbReference type="Gene3D" id="1.10.540.10">
    <property type="entry name" value="Acyl-CoA dehydrogenase/oxidase, N-terminal domain"/>
    <property type="match status" value="1"/>
</dbReference>
<dbReference type="Pfam" id="PF08028">
    <property type="entry name" value="Acyl-CoA_dh_2"/>
    <property type="match status" value="1"/>
</dbReference>
<proteinExistence type="predicted"/>
<sequence length="409" mass="44630">MMALKPLHPGPSLPDSAGWENEIMNLSETLIGRARDIAPMVASAAYDTDRNRYVSSDVIDACLDAQLFEILVPKVYGGHELNYSTMASVVYEFARHCVSTAWVVSFYIGHNYLHALWPKGFQDEAFAKGPCSFTPGTIAPNFRLTPVDGGFIANGLSQWNSGSARADWFLNSGLVMVDGKPQGAKAFMVPVADVEVIDNWDMAGMRGTSSGDARLTDVFVPMHRVVDVSDLLEGTTPGAQLHANRIYGLPVLPFVFGETMPVMVGAYRGAAEAFQRLTEERYTTFTSSKVQDKQTAQIRIGKGLAGASVAEVLLRDYMNLLDTADPQDLRPIARRAEIRARIGMVSDYVKTGIDDLMLGAGGGAYRNTSPLQRFSRDMNVLRVHGFLDTETAAENLGRVTLNLPPNCPL</sequence>
<protein>
    <submittedName>
        <fullName evidence="4">Acyl-CoA dehydrogenase</fullName>
    </submittedName>
</protein>
<dbReference type="Gene3D" id="1.20.140.10">
    <property type="entry name" value="Butyryl-CoA Dehydrogenase, subunit A, domain 3"/>
    <property type="match status" value="1"/>
</dbReference>
<dbReference type="SUPFAM" id="SSF47203">
    <property type="entry name" value="Acyl-CoA dehydrogenase C-terminal domain-like"/>
    <property type="match status" value="1"/>
</dbReference>
<dbReference type="Proteomes" id="UP000648075">
    <property type="component" value="Unassembled WGS sequence"/>
</dbReference>
<dbReference type="PANTHER" id="PTHR43884:SF25">
    <property type="entry name" value="ACYL-COA DEHYDROGENASE YDBM-RELATED"/>
    <property type="match status" value="1"/>
</dbReference>
<dbReference type="RefSeq" id="WP_189619305.1">
    <property type="nucleotide sequence ID" value="NZ_BMZA01000001.1"/>
</dbReference>
<comment type="caution">
    <text evidence="4">The sequence shown here is derived from an EMBL/GenBank/DDBJ whole genome shotgun (WGS) entry which is preliminary data.</text>
</comment>
<feature type="domain" description="Acyl-CoA dehydrogenase C-terminal" evidence="3">
    <location>
        <begin position="262"/>
        <end position="388"/>
    </location>
</feature>
<dbReference type="GO" id="GO:0003995">
    <property type="term" value="F:acyl-CoA dehydrogenase activity"/>
    <property type="evidence" value="ECO:0007669"/>
    <property type="project" value="TreeGrafter"/>
</dbReference>
<reference evidence="4" key="2">
    <citation type="submission" date="2020-09" db="EMBL/GenBank/DDBJ databases">
        <authorList>
            <person name="Sun Q."/>
            <person name="Kim S."/>
        </authorList>
    </citation>
    <scope>NUCLEOTIDE SEQUENCE</scope>
    <source>
        <strain evidence="4">KCTC 32255</strain>
    </source>
</reference>
<dbReference type="GO" id="GO:0050660">
    <property type="term" value="F:flavin adenine dinucleotide binding"/>
    <property type="evidence" value="ECO:0007669"/>
    <property type="project" value="InterPro"/>
</dbReference>
<dbReference type="SUPFAM" id="SSF56645">
    <property type="entry name" value="Acyl-CoA dehydrogenase NM domain-like"/>
    <property type="match status" value="1"/>
</dbReference>
<dbReference type="AlphaFoldDB" id="A0A918P834"/>
<dbReference type="PANTHER" id="PTHR43884">
    <property type="entry name" value="ACYL-COA DEHYDROGENASE"/>
    <property type="match status" value="1"/>
</dbReference>
<dbReference type="InterPro" id="IPR037069">
    <property type="entry name" value="AcylCoA_DH/ox_N_sf"/>
</dbReference>
<dbReference type="EMBL" id="BMZA01000001">
    <property type="protein sequence ID" value="GGY91592.1"/>
    <property type="molecule type" value="Genomic_DNA"/>
</dbReference>
<evidence type="ECO:0000256" key="1">
    <source>
        <dbReference type="ARBA" id="ARBA00023002"/>
    </source>
</evidence>
<keyword evidence="5" id="KW-1185">Reference proteome</keyword>
<dbReference type="PIRSF" id="PIRSF016578">
    <property type="entry name" value="HsaA"/>
    <property type="match status" value="1"/>
</dbReference>
<feature type="domain" description="Acyl-CoA dehydrogenase/oxidase N-terminal" evidence="2">
    <location>
        <begin position="41"/>
        <end position="106"/>
    </location>
</feature>
<dbReference type="InterPro" id="IPR013107">
    <property type="entry name" value="Acyl-CoA_DH_C"/>
</dbReference>
<dbReference type="InterPro" id="IPR046373">
    <property type="entry name" value="Acyl-CoA_Oxase/DH_mid-dom_sf"/>
</dbReference>
<dbReference type="Gene3D" id="2.40.110.10">
    <property type="entry name" value="Butyryl-CoA Dehydrogenase, subunit A, domain 2"/>
    <property type="match status" value="1"/>
</dbReference>
<organism evidence="4 5">
    <name type="scientific">Novosphingobium colocasiae</name>
    <dbReference type="NCBI Taxonomy" id="1256513"/>
    <lineage>
        <taxon>Bacteria</taxon>
        <taxon>Pseudomonadati</taxon>
        <taxon>Pseudomonadota</taxon>
        <taxon>Alphaproteobacteria</taxon>
        <taxon>Sphingomonadales</taxon>
        <taxon>Sphingomonadaceae</taxon>
        <taxon>Novosphingobium</taxon>
    </lineage>
</organism>
<evidence type="ECO:0000259" key="2">
    <source>
        <dbReference type="Pfam" id="PF02771"/>
    </source>
</evidence>
<evidence type="ECO:0000313" key="4">
    <source>
        <dbReference type="EMBL" id="GGY91592.1"/>
    </source>
</evidence>
<reference evidence="4" key="1">
    <citation type="journal article" date="2014" name="Int. J. Syst. Evol. Microbiol.">
        <title>Complete genome sequence of Corynebacterium casei LMG S-19264T (=DSM 44701T), isolated from a smear-ripened cheese.</title>
        <authorList>
            <consortium name="US DOE Joint Genome Institute (JGI-PGF)"/>
            <person name="Walter F."/>
            <person name="Albersmeier A."/>
            <person name="Kalinowski J."/>
            <person name="Ruckert C."/>
        </authorList>
    </citation>
    <scope>NUCLEOTIDE SEQUENCE</scope>
    <source>
        <strain evidence="4">KCTC 32255</strain>
    </source>
</reference>